<organism evidence="1 2">
    <name type="scientific">Yersinia rochesterensis</name>
    <dbReference type="NCBI Taxonomy" id="1604335"/>
    <lineage>
        <taxon>Bacteria</taxon>
        <taxon>Pseudomonadati</taxon>
        <taxon>Pseudomonadota</taxon>
        <taxon>Gammaproteobacteria</taxon>
        <taxon>Enterobacterales</taxon>
        <taxon>Yersiniaceae</taxon>
        <taxon>Yersinia</taxon>
    </lineage>
</organism>
<dbReference type="Proteomes" id="UP000031883">
    <property type="component" value="Chromosome"/>
</dbReference>
<keyword evidence="2" id="KW-1185">Reference proteome</keyword>
<evidence type="ECO:0000313" key="2">
    <source>
        <dbReference type="Proteomes" id="UP000031883"/>
    </source>
</evidence>
<dbReference type="EMBL" id="CP009997">
    <property type="protein sequence ID" value="AJJ36071.1"/>
    <property type="molecule type" value="Genomic_DNA"/>
</dbReference>
<proteinExistence type="predicted"/>
<gene>
    <name evidence="1" type="ORF">CH54_386</name>
</gene>
<accession>A0ABN4FFC7</accession>
<evidence type="ECO:0000313" key="1">
    <source>
        <dbReference type="EMBL" id="AJJ36071.1"/>
    </source>
</evidence>
<reference evidence="1 2" key="1">
    <citation type="journal article" date="2015" name="Genome Announc.">
        <title>Thirty-Two Complete Genome Assemblies of Nine Yersinia Species, Including Y. pestis, Y. pseudotuberculosis, and Y. enterocolitica.</title>
        <authorList>
            <person name="Johnson S.L."/>
            <person name="Daligault H.E."/>
            <person name="Davenport K.W."/>
            <person name="Jaissle J."/>
            <person name="Frey K.G."/>
            <person name="Ladner J.T."/>
            <person name="Broomall S.M."/>
            <person name="Bishop-Lilly K.A."/>
            <person name="Bruce D.C."/>
            <person name="Coyne S.R."/>
            <person name="Gibbons H.S."/>
            <person name="Lo C.C."/>
            <person name="Munk A.C."/>
            <person name="Rosenzweig C.N."/>
            <person name="Koroleva G.I."/>
            <person name="Palacios G.F."/>
            <person name="Redden C.L."/>
            <person name="Xu Y."/>
            <person name="Minogue T.D."/>
            <person name="Chain P.S."/>
        </authorList>
    </citation>
    <scope>NUCLEOTIDE SEQUENCE [LARGE SCALE GENOMIC DNA]</scope>
    <source>
        <strain evidence="1 2">Y231</strain>
    </source>
</reference>
<sequence length="67" mass="7482">MTAEVTAILISISINPLKKTNKLALQPSWLARLLMVSAASPFKEILLSGKCFQEYLVQPVTENTHPW</sequence>
<name>A0ABN4FFC7_9GAMM</name>
<protein>
    <submittedName>
        <fullName evidence="1">Uncharacterized protein</fullName>
    </submittedName>
</protein>